<dbReference type="RefSeq" id="WP_408166839.1">
    <property type="nucleotide sequence ID" value="NZ_JAQQFR010000004.1"/>
</dbReference>
<keyword evidence="3" id="KW-1185">Reference proteome</keyword>
<reference evidence="2 3" key="1">
    <citation type="journal article" date="2024" name="Chem. Sci.">
        <title>Discovery of megapolipeptins by genome mining of a Burkholderiales bacteria collection.</title>
        <authorList>
            <person name="Paulo B.S."/>
            <person name="Recchia M.J.J."/>
            <person name="Lee S."/>
            <person name="Fergusson C.H."/>
            <person name="Romanowski S.B."/>
            <person name="Hernandez A."/>
            <person name="Krull N."/>
            <person name="Liu D.Y."/>
            <person name="Cavanagh H."/>
            <person name="Bos A."/>
            <person name="Gray C.A."/>
            <person name="Murphy B.T."/>
            <person name="Linington R.G."/>
            <person name="Eustaquio A.S."/>
        </authorList>
    </citation>
    <scope>NUCLEOTIDE SEQUENCE [LARGE SCALE GENOMIC DNA]</scope>
    <source>
        <strain evidence="2 3">RL21-008-BIB-B</strain>
    </source>
</reference>
<evidence type="ECO:0000256" key="1">
    <source>
        <dbReference type="SAM" id="SignalP"/>
    </source>
</evidence>
<dbReference type="InterPro" id="IPR036374">
    <property type="entry name" value="OxRdtase_Mopterin-bd_sf"/>
</dbReference>
<organism evidence="2 3">
    <name type="scientific">Herbaspirillum rhizosphaerae</name>
    <dbReference type="NCBI Taxonomy" id="346179"/>
    <lineage>
        <taxon>Bacteria</taxon>
        <taxon>Pseudomonadati</taxon>
        <taxon>Pseudomonadota</taxon>
        <taxon>Betaproteobacteria</taxon>
        <taxon>Burkholderiales</taxon>
        <taxon>Oxalobacteraceae</taxon>
        <taxon>Herbaspirillum</taxon>
    </lineage>
</organism>
<dbReference type="Gene3D" id="3.90.420.10">
    <property type="entry name" value="Oxidoreductase, molybdopterin-binding domain"/>
    <property type="match status" value="1"/>
</dbReference>
<name>A0ABW8Z502_9BURK</name>
<sequence>MKKRQFLAAGLLGMSSVAIAANKKKQASCAGNKDSGPVLLTITGAIGAGNRGALDPALDQMMAKQKLQFNRAHTFDFASLSALPQTTIKPTLEYDSKQHVLSGPLLSDVLSAAGAAAAGDVLLRAVDGYAVQVSMADIRKYRFIVATHLDGKAIPLGGLGPLWAVYDADRFPEIMEKPISARFALCPWGTYHIEAKT</sequence>
<feature type="signal peptide" evidence="1">
    <location>
        <begin position="1"/>
        <end position="20"/>
    </location>
</feature>
<gene>
    <name evidence="2" type="ORF">PQR63_07080</name>
</gene>
<protein>
    <submittedName>
        <fullName evidence="2">Molybdopterin-dependent oxidoreductase</fullName>
    </submittedName>
</protein>
<evidence type="ECO:0000313" key="2">
    <source>
        <dbReference type="EMBL" id="MFL9878134.1"/>
    </source>
</evidence>
<dbReference type="SUPFAM" id="SSF56524">
    <property type="entry name" value="Oxidoreductase molybdopterin-binding domain"/>
    <property type="match status" value="1"/>
</dbReference>
<proteinExistence type="predicted"/>
<evidence type="ECO:0000313" key="3">
    <source>
        <dbReference type="Proteomes" id="UP001629214"/>
    </source>
</evidence>
<keyword evidence="1" id="KW-0732">Signal</keyword>
<dbReference type="EMBL" id="JAQQFR010000004">
    <property type="protein sequence ID" value="MFL9878134.1"/>
    <property type="molecule type" value="Genomic_DNA"/>
</dbReference>
<feature type="chain" id="PRO_5045892198" evidence="1">
    <location>
        <begin position="21"/>
        <end position="197"/>
    </location>
</feature>
<comment type="caution">
    <text evidence="2">The sequence shown here is derived from an EMBL/GenBank/DDBJ whole genome shotgun (WGS) entry which is preliminary data.</text>
</comment>
<dbReference type="Proteomes" id="UP001629214">
    <property type="component" value="Unassembled WGS sequence"/>
</dbReference>
<accession>A0ABW8Z502</accession>